<feature type="transmembrane region" description="Helical" evidence="10">
    <location>
        <begin position="140"/>
        <end position="165"/>
    </location>
</feature>
<dbReference type="GO" id="GO:0005886">
    <property type="term" value="C:plasma membrane"/>
    <property type="evidence" value="ECO:0007669"/>
    <property type="project" value="UniProtKB-SubCell"/>
</dbReference>
<organism evidence="12 13">
    <name type="scientific">Eublepharis macularius</name>
    <name type="common">Leopard gecko</name>
    <name type="synonym">Cyrtodactylus macularius</name>
    <dbReference type="NCBI Taxonomy" id="481883"/>
    <lineage>
        <taxon>Eukaryota</taxon>
        <taxon>Metazoa</taxon>
        <taxon>Chordata</taxon>
        <taxon>Craniata</taxon>
        <taxon>Vertebrata</taxon>
        <taxon>Euteleostomi</taxon>
        <taxon>Lepidosauria</taxon>
        <taxon>Squamata</taxon>
        <taxon>Bifurcata</taxon>
        <taxon>Gekkota</taxon>
        <taxon>Eublepharidae</taxon>
        <taxon>Eublepharinae</taxon>
        <taxon>Eublepharis</taxon>
    </lineage>
</organism>
<keyword evidence="4 9" id="KW-0812">Transmembrane</keyword>
<dbReference type="PROSITE" id="PS00237">
    <property type="entry name" value="G_PROTEIN_RECEP_F1_1"/>
    <property type="match status" value="1"/>
</dbReference>
<dbReference type="GO" id="GO:0004930">
    <property type="term" value="F:G protein-coupled receptor activity"/>
    <property type="evidence" value="ECO:0007669"/>
    <property type="project" value="UniProtKB-KW"/>
</dbReference>
<feature type="transmembrane region" description="Helical" evidence="10">
    <location>
        <begin position="238"/>
        <end position="259"/>
    </location>
</feature>
<dbReference type="PROSITE" id="PS50262">
    <property type="entry name" value="G_PROTEIN_RECEP_F1_2"/>
    <property type="match status" value="1"/>
</dbReference>
<comment type="similarity">
    <text evidence="9">Belongs to the G-protein coupled receptor 1 family.</text>
</comment>
<evidence type="ECO:0000313" key="12">
    <source>
        <dbReference type="Proteomes" id="UP001190640"/>
    </source>
</evidence>
<evidence type="ECO:0000313" key="13">
    <source>
        <dbReference type="RefSeq" id="XP_054832418.1"/>
    </source>
</evidence>
<protein>
    <recommendedName>
        <fullName evidence="10">Olfactory receptor</fullName>
    </recommendedName>
</protein>
<gene>
    <name evidence="13" type="primary">LOC129327690</name>
</gene>
<comment type="subcellular location">
    <subcellularLocation>
        <location evidence="1 10">Cell membrane</location>
        <topology evidence="1 10">Multi-pass membrane protein</topology>
    </subcellularLocation>
</comment>
<keyword evidence="8 9" id="KW-0807">Transducer</keyword>
<feature type="transmembrane region" description="Helical" evidence="10">
    <location>
        <begin position="271"/>
        <end position="290"/>
    </location>
</feature>
<proteinExistence type="inferred from homology"/>
<keyword evidence="9" id="KW-0675">Receptor</keyword>
<feature type="transmembrane region" description="Helical" evidence="10">
    <location>
        <begin position="25"/>
        <end position="48"/>
    </location>
</feature>
<dbReference type="GeneID" id="129327690"/>
<evidence type="ECO:0000256" key="8">
    <source>
        <dbReference type="ARBA" id="ARBA00023224"/>
    </source>
</evidence>
<name>A0AA97J6Q3_EUBMA</name>
<accession>A0AA97J6Q3</accession>
<dbReference type="Gene3D" id="1.20.1070.10">
    <property type="entry name" value="Rhodopsin 7-helix transmembrane proteins"/>
    <property type="match status" value="1"/>
</dbReference>
<feature type="transmembrane region" description="Helical" evidence="10">
    <location>
        <begin position="99"/>
        <end position="120"/>
    </location>
</feature>
<evidence type="ECO:0000256" key="5">
    <source>
        <dbReference type="ARBA" id="ARBA00022725"/>
    </source>
</evidence>
<evidence type="ECO:0000259" key="11">
    <source>
        <dbReference type="PROSITE" id="PS50262"/>
    </source>
</evidence>
<evidence type="ECO:0000256" key="2">
    <source>
        <dbReference type="ARBA" id="ARBA00022475"/>
    </source>
</evidence>
<keyword evidence="12" id="KW-1185">Reference proteome</keyword>
<dbReference type="KEGG" id="emc:129327690"/>
<evidence type="ECO:0000256" key="9">
    <source>
        <dbReference type="RuleBase" id="RU000688"/>
    </source>
</evidence>
<dbReference type="InterPro" id="IPR000725">
    <property type="entry name" value="Olfact_rcpt"/>
</dbReference>
<evidence type="ECO:0000256" key="3">
    <source>
        <dbReference type="ARBA" id="ARBA00022606"/>
    </source>
</evidence>
<dbReference type="PRINTS" id="PR00245">
    <property type="entry name" value="OLFACTORYR"/>
</dbReference>
<keyword evidence="2 10" id="KW-1003">Cell membrane</keyword>
<evidence type="ECO:0000256" key="7">
    <source>
        <dbReference type="ARBA" id="ARBA00023136"/>
    </source>
</evidence>
<keyword evidence="9" id="KW-0297">G-protein coupled receptor</keyword>
<dbReference type="Proteomes" id="UP001190640">
    <property type="component" value="Chromosome 4"/>
</dbReference>
<feature type="transmembrane region" description="Helical" evidence="10">
    <location>
        <begin position="206"/>
        <end position="226"/>
    </location>
</feature>
<keyword evidence="3 10" id="KW-0716">Sensory transduction</keyword>
<dbReference type="RefSeq" id="XP_054832418.1">
    <property type="nucleotide sequence ID" value="XM_054976443.1"/>
</dbReference>
<dbReference type="SUPFAM" id="SSF81321">
    <property type="entry name" value="Family A G protein-coupled receptor-like"/>
    <property type="match status" value="1"/>
</dbReference>
<evidence type="ECO:0000256" key="10">
    <source>
        <dbReference type="RuleBase" id="RU363047"/>
    </source>
</evidence>
<dbReference type="GO" id="GO:0004984">
    <property type="term" value="F:olfactory receptor activity"/>
    <property type="evidence" value="ECO:0007669"/>
    <property type="project" value="InterPro"/>
</dbReference>
<dbReference type="PRINTS" id="PR00237">
    <property type="entry name" value="GPCRRHODOPSN"/>
</dbReference>
<dbReference type="InterPro" id="IPR017452">
    <property type="entry name" value="GPCR_Rhodpsn_7TM"/>
</dbReference>
<keyword evidence="7 10" id="KW-0472">Membrane</keyword>
<keyword evidence="5 10" id="KW-0552">Olfaction</keyword>
<evidence type="ECO:0000256" key="4">
    <source>
        <dbReference type="ARBA" id="ARBA00022692"/>
    </source>
</evidence>
<dbReference type="PANTHER" id="PTHR26453">
    <property type="entry name" value="OLFACTORY RECEPTOR"/>
    <property type="match status" value="1"/>
</dbReference>
<sequence>MEKNNTTSWTEFILLGFLSQTKAPAAVLSLLIFMFLMVLSENCLLLYLIKVDSGLQSPMYFFLSQLSIMDICQTLAIGPKMTANFLMKRNVITLTGCSIQLFFIVSMAGAEFFLLGVMSYDRYVAICKPLLSPVLMRRNICLSLTAGVWCGASLNALVPAVYVLLQPYCGSNVIEHIFCELPSMLRLSCSDTSAFQRVAFFISVELLLPPLSTILVSYTCILITVLRSAGKSHKALGTCFSHLLVVGLFYGAAIFKYLRPMSYRTPFQDDMVSLFCTIVTPTLNPLIYSLRNRDVLEALKKLLRKHTIGL</sequence>
<dbReference type="InterPro" id="IPR000276">
    <property type="entry name" value="GPCR_Rhodpsn"/>
</dbReference>
<evidence type="ECO:0000256" key="1">
    <source>
        <dbReference type="ARBA" id="ARBA00004651"/>
    </source>
</evidence>
<evidence type="ECO:0000256" key="6">
    <source>
        <dbReference type="ARBA" id="ARBA00022989"/>
    </source>
</evidence>
<dbReference type="Pfam" id="PF13853">
    <property type="entry name" value="7tm_4"/>
    <property type="match status" value="1"/>
</dbReference>
<keyword evidence="6 10" id="KW-1133">Transmembrane helix</keyword>
<feature type="domain" description="G-protein coupled receptors family 1 profile" evidence="11">
    <location>
        <begin position="41"/>
        <end position="288"/>
    </location>
</feature>
<dbReference type="FunFam" id="1.20.1070.10:FF:000008">
    <property type="entry name" value="Olfactory receptor"/>
    <property type="match status" value="1"/>
</dbReference>
<dbReference type="AlphaFoldDB" id="A0AA97J6Q3"/>
<reference evidence="13" key="1">
    <citation type="submission" date="2025-08" db="UniProtKB">
        <authorList>
            <consortium name="RefSeq"/>
        </authorList>
    </citation>
    <scope>IDENTIFICATION</scope>
    <source>
        <tissue evidence="13">Blood</tissue>
    </source>
</reference>